<keyword evidence="1" id="KW-0808">Transferase</keyword>
<evidence type="ECO:0000313" key="3">
    <source>
        <dbReference type="Proteomes" id="UP000030182"/>
    </source>
</evidence>
<organism evidence="2 3">
    <name type="scientific">Dermabacter hominis 1368</name>
    <dbReference type="NCBI Taxonomy" id="1450519"/>
    <lineage>
        <taxon>Bacteria</taxon>
        <taxon>Bacillati</taxon>
        <taxon>Actinomycetota</taxon>
        <taxon>Actinomycetes</taxon>
        <taxon>Micrococcales</taxon>
        <taxon>Dermabacteraceae</taxon>
        <taxon>Dermabacter</taxon>
    </lineage>
</organism>
<accession>A0ABR4SMN3</accession>
<dbReference type="RefSeq" id="WP_034372134.1">
    <property type="nucleotide sequence ID" value="NZ_KN323183.1"/>
</dbReference>
<keyword evidence="1 2" id="KW-0418">Kinase</keyword>
<dbReference type="PANTHER" id="PTHR12149">
    <property type="entry name" value="FRUCTOSAMINE 3 KINASE-RELATED PROTEIN"/>
    <property type="match status" value="1"/>
</dbReference>
<sequence>MSVRERDVFRKPGTARAIQWERAGLEWLEEAATSGGARVVGIVGSDASQLCLERISHVAPTARAARDFGAALAVTHGAGCGRASESGERSFGLGPVDAEGRAWRGDGLQGPAGEQLALPLAQEGEYLSWGAMFANARVDPLVRASGDLFDAEQRKVFRRLMSRLCAGDFDDDEPPARVHGDLWAGNVLFDSEGAVLIDPAAYSGHRLDDLAALHLFGAPHLAHVVEGYEAAHPLAHEWRDVLALHSLHLVLLHAALFGGGYAGEALTIARRYA</sequence>
<proteinExistence type="inferred from homology"/>
<evidence type="ECO:0000313" key="2">
    <source>
        <dbReference type="EMBL" id="KDS94379.1"/>
    </source>
</evidence>
<reference evidence="2 3" key="1">
    <citation type="submission" date="2014-01" db="EMBL/GenBank/DDBJ databases">
        <title>Draft genome sequence of the multidrug-resistant clinical isolate Dermabacter hominis 1368.</title>
        <authorList>
            <person name="Albersmeier A."/>
            <person name="Bomholt C."/>
            <person name="Glaub A."/>
            <person name="Ruckert C."/>
            <person name="Soriano F."/>
            <person name="Fernandez-Natal I."/>
            <person name="Tauch A."/>
        </authorList>
    </citation>
    <scope>NUCLEOTIDE SEQUENCE [LARGE SCALE GENOMIC DNA]</scope>
    <source>
        <strain evidence="2 3">1368</strain>
    </source>
</reference>
<keyword evidence="3" id="KW-1185">Reference proteome</keyword>
<dbReference type="Pfam" id="PF03881">
    <property type="entry name" value="Fructosamin_kin"/>
    <property type="match status" value="1"/>
</dbReference>
<dbReference type="SUPFAM" id="SSF56112">
    <property type="entry name" value="Protein kinase-like (PK-like)"/>
    <property type="match status" value="1"/>
</dbReference>
<dbReference type="PIRSF" id="PIRSF006221">
    <property type="entry name" value="Ketosamine-3-kinase"/>
    <property type="match status" value="1"/>
</dbReference>
<protein>
    <submittedName>
        <fullName evidence="2">Fructosamine kinase</fullName>
    </submittedName>
</protein>
<dbReference type="PANTHER" id="PTHR12149:SF8">
    <property type="entry name" value="PROTEIN-RIBULOSAMINE 3-KINASE"/>
    <property type="match status" value="1"/>
</dbReference>
<dbReference type="Proteomes" id="UP000030182">
    <property type="component" value="Unassembled WGS sequence"/>
</dbReference>
<dbReference type="Gene3D" id="1.20.1270.240">
    <property type="match status" value="1"/>
</dbReference>
<dbReference type="EMBL" id="JDRS01000001">
    <property type="protein sequence ID" value="KDS94379.1"/>
    <property type="molecule type" value="Genomic_DNA"/>
</dbReference>
<evidence type="ECO:0000256" key="1">
    <source>
        <dbReference type="PIRNR" id="PIRNR006221"/>
    </source>
</evidence>
<dbReference type="Gene3D" id="1.10.510.10">
    <property type="entry name" value="Transferase(Phosphotransferase) domain 1"/>
    <property type="match status" value="1"/>
</dbReference>
<comment type="similarity">
    <text evidence="1">Belongs to the fructosamine kinase family.</text>
</comment>
<dbReference type="GO" id="GO:0016301">
    <property type="term" value="F:kinase activity"/>
    <property type="evidence" value="ECO:0007669"/>
    <property type="project" value="UniProtKB-KW"/>
</dbReference>
<dbReference type="InterPro" id="IPR016477">
    <property type="entry name" value="Fructo-/Ketosamine-3-kinase"/>
</dbReference>
<dbReference type="InterPro" id="IPR011009">
    <property type="entry name" value="Kinase-like_dom_sf"/>
</dbReference>
<comment type="caution">
    <text evidence="2">The sequence shown here is derived from an EMBL/GenBank/DDBJ whole genome shotgun (WGS) entry which is preliminary data.</text>
</comment>
<gene>
    <name evidence="2" type="ORF">DHOM_00945</name>
</gene>
<name>A0ABR4SMN3_9MICO</name>